<dbReference type="InterPro" id="IPR000772">
    <property type="entry name" value="Ricin_B_lectin"/>
</dbReference>
<dbReference type="InterPro" id="IPR052678">
    <property type="entry name" value="OST-beta_subunit"/>
</dbReference>
<keyword evidence="6" id="KW-1185">Reference proteome</keyword>
<sequence length="323" mass="36724">MERRWRHLFLTVFVFHETLGFGIRNEHLGKCLQLQVSWSRGVTLKECSPGSALQEWHWDPETLVLRSLQTGECLSTSEAPGHVSIHLKNCGTNSEEREGQVWTCSKKGHLTLQRSRLHLSAQHDKVFLTKERGKGSKWRTMSNRTICSEHQWNGHDIRVTQKILPFEFSSSTSSINTFLQQNSVEDGLAFPKPTKMDLDHISHSPRNSGPEDSSRPFLSQEYGLTWKVTMLVLSSLALVLGVIILLLNIHYNRKRKILCVLRSVTPNETGPQQGSPVPNERAPLTQHPMRPGHSSSLQRGEILIEWKDGSITPLFENSTYMTE</sequence>
<feature type="domain" description="Ricin B lectin" evidence="4">
    <location>
        <begin position="23"/>
        <end position="94"/>
    </location>
</feature>
<evidence type="ECO:0000259" key="4">
    <source>
        <dbReference type="Pfam" id="PF00652"/>
    </source>
</evidence>
<reference evidence="5" key="1">
    <citation type="submission" date="2025-08" db="UniProtKB">
        <authorList>
            <consortium name="Ensembl"/>
        </authorList>
    </citation>
    <scope>IDENTIFICATION</scope>
</reference>
<dbReference type="GeneTree" id="ENSGT00530000067979"/>
<dbReference type="Proteomes" id="UP000261540">
    <property type="component" value="Unplaced"/>
</dbReference>
<dbReference type="SUPFAM" id="SSF50370">
    <property type="entry name" value="Ricin B-like lectins"/>
    <property type="match status" value="1"/>
</dbReference>
<dbReference type="AlphaFoldDB" id="A0A3B3SIG5"/>
<feature type="compositionally biased region" description="Polar residues" evidence="1">
    <location>
        <begin position="267"/>
        <end position="276"/>
    </location>
</feature>
<evidence type="ECO:0000256" key="1">
    <source>
        <dbReference type="SAM" id="MobiDB-lite"/>
    </source>
</evidence>
<name>A0A3B3SIG5_9TELE</name>
<dbReference type="PROSITE" id="PS50231">
    <property type="entry name" value="RICIN_B_LECTIN"/>
    <property type="match status" value="1"/>
</dbReference>
<evidence type="ECO:0000313" key="5">
    <source>
        <dbReference type="Ensembl" id="ENSPKIP00000030549.1"/>
    </source>
</evidence>
<evidence type="ECO:0000256" key="3">
    <source>
        <dbReference type="SAM" id="SignalP"/>
    </source>
</evidence>
<keyword evidence="2" id="KW-0812">Transmembrane</keyword>
<dbReference type="Gene3D" id="2.80.10.50">
    <property type="match status" value="1"/>
</dbReference>
<accession>A0A3B3SIG5</accession>
<feature type="transmembrane region" description="Helical" evidence="2">
    <location>
        <begin position="224"/>
        <end position="247"/>
    </location>
</feature>
<feature type="chain" id="PRO_5017464983" evidence="3">
    <location>
        <begin position="21"/>
        <end position="323"/>
    </location>
</feature>
<protein>
    <submittedName>
        <fullName evidence="5">Si:dkey-245n4.2</fullName>
    </submittedName>
</protein>
<organism evidence="5 6">
    <name type="scientific">Paramormyrops kingsleyae</name>
    <dbReference type="NCBI Taxonomy" id="1676925"/>
    <lineage>
        <taxon>Eukaryota</taxon>
        <taxon>Metazoa</taxon>
        <taxon>Chordata</taxon>
        <taxon>Craniata</taxon>
        <taxon>Vertebrata</taxon>
        <taxon>Euteleostomi</taxon>
        <taxon>Actinopterygii</taxon>
        <taxon>Neopterygii</taxon>
        <taxon>Teleostei</taxon>
        <taxon>Osteoglossocephala</taxon>
        <taxon>Osteoglossomorpha</taxon>
        <taxon>Osteoglossiformes</taxon>
        <taxon>Mormyridae</taxon>
        <taxon>Paramormyrops</taxon>
    </lineage>
</organism>
<feature type="region of interest" description="Disordered" evidence="1">
    <location>
        <begin position="267"/>
        <end position="295"/>
    </location>
</feature>
<dbReference type="PANTHER" id="PTHR36129">
    <property type="entry name" value="ORGANIC SOLUTE TRANSPORTER SUBUNIT BETA-RELATED"/>
    <property type="match status" value="1"/>
</dbReference>
<dbReference type="Ensembl" id="ENSPKIT00000011370.1">
    <property type="protein sequence ID" value="ENSPKIP00000030549.1"/>
    <property type="gene ID" value="ENSPKIG00000011371.1"/>
</dbReference>
<keyword evidence="3" id="KW-0732">Signal</keyword>
<dbReference type="OrthoDB" id="9899510at2759"/>
<feature type="region of interest" description="Disordered" evidence="1">
    <location>
        <begin position="189"/>
        <end position="216"/>
    </location>
</feature>
<dbReference type="PANTHER" id="PTHR36129:SF2">
    <property type="entry name" value="RICIN B LECTIN DOMAIN-CONTAINING PROTEIN"/>
    <property type="match status" value="1"/>
</dbReference>
<evidence type="ECO:0000313" key="6">
    <source>
        <dbReference type="Proteomes" id="UP000261540"/>
    </source>
</evidence>
<dbReference type="InterPro" id="IPR035992">
    <property type="entry name" value="Ricin_B-like_lectins"/>
</dbReference>
<keyword evidence="2" id="KW-0472">Membrane</keyword>
<reference evidence="5" key="2">
    <citation type="submission" date="2025-09" db="UniProtKB">
        <authorList>
            <consortium name="Ensembl"/>
        </authorList>
    </citation>
    <scope>IDENTIFICATION</scope>
</reference>
<evidence type="ECO:0000256" key="2">
    <source>
        <dbReference type="SAM" id="Phobius"/>
    </source>
</evidence>
<keyword evidence="2" id="KW-1133">Transmembrane helix</keyword>
<dbReference type="Pfam" id="PF00652">
    <property type="entry name" value="Ricin_B_lectin"/>
    <property type="match status" value="1"/>
</dbReference>
<dbReference type="KEGG" id="pki:111847264"/>
<proteinExistence type="predicted"/>
<feature type="signal peptide" evidence="3">
    <location>
        <begin position="1"/>
        <end position="20"/>
    </location>
</feature>